<comment type="function">
    <text evidence="5">Functions as an E3 ubiquitin ligase.</text>
</comment>
<accession>A0ABR0VAY2</accession>
<dbReference type="EMBL" id="JABTTQ020001348">
    <property type="protein sequence ID" value="KAK6131595.1"/>
    <property type="molecule type" value="Genomic_DNA"/>
</dbReference>
<evidence type="ECO:0000256" key="1">
    <source>
        <dbReference type="ARBA" id="ARBA00000900"/>
    </source>
</evidence>
<dbReference type="PANTHER" id="PTHR22849">
    <property type="entry name" value="WDSAM1 PROTEIN"/>
    <property type="match status" value="1"/>
</dbReference>
<evidence type="ECO:0000313" key="7">
    <source>
        <dbReference type="EMBL" id="KAK6131595.1"/>
    </source>
</evidence>
<dbReference type="InterPro" id="IPR058678">
    <property type="entry name" value="ARM_PUB"/>
</dbReference>
<dbReference type="EC" id="2.3.2.27" evidence="5"/>
<dbReference type="InterPro" id="IPR045185">
    <property type="entry name" value="PUB22/23/24-like"/>
</dbReference>
<feature type="domain" description="U-box" evidence="6">
    <location>
        <begin position="1"/>
        <end position="65"/>
    </location>
</feature>
<comment type="catalytic activity">
    <reaction evidence="1 5">
        <text>S-ubiquitinyl-[E2 ubiquitin-conjugating enzyme]-L-cysteine + [acceptor protein]-L-lysine = [E2 ubiquitin-conjugating enzyme]-L-cysteine + N(6)-ubiquitinyl-[acceptor protein]-L-lysine.</text>
        <dbReference type="EC" id="2.3.2.27"/>
    </reaction>
</comment>
<proteinExistence type="predicted"/>
<dbReference type="PANTHER" id="PTHR22849:SF24">
    <property type="entry name" value="E3 UBIQUITIN-PROTEIN LIGASE PUB24"/>
    <property type="match status" value="1"/>
</dbReference>
<evidence type="ECO:0000256" key="4">
    <source>
        <dbReference type="ARBA" id="ARBA00022786"/>
    </source>
</evidence>
<dbReference type="Gene3D" id="1.25.10.10">
    <property type="entry name" value="Leucine-rich Repeat Variant"/>
    <property type="match status" value="1"/>
</dbReference>
<dbReference type="InterPro" id="IPR013083">
    <property type="entry name" value="Znf_RING/FYVE/PHD"/>
</dbReference>
<dbReference type="SMART" id="SM00504">
    <property type="entry name" value="Ubox"/>
    <property type="match status" value="1"/>
</dbReference>
<comment type="caution">
    <text evidence="7">The sequence shown here is derived from an EMBL/GenBank/DDBJ whole genome shotgun (WGS) entry which is preliminary data.</text>
</comment>
<evidence type="ECO:0000256" key="5">
    <source>
        <dbReference type="RuleBase" id="RU369093"/>
    </source>
</evidence>
<protein>
    <recommendedName>
        <fullName evidence="5 6">U-box domain-containing protein</fullName>
        <ecNumber evidence="5">2.3.2.27</ecNumber>
    </recommendedName>
    <alternativeName>
        <fullName evidence="5">RING-type E3 ubiquitin transferase PUB</fullName>
    </alternativeName>
</protein>
<evidence type="ECO:0000256" key="2">
    <source>
        <dbReference type="ARBA" id="ARBA00004906"/>
    </source>
</evidence>
<gene>
    <name evidence="7" type="ORF">DH2020_034609</name>
</gene>
<comment type="pathway">
    <text evidence="2 5">Protein modification; protein ubiquitination.</text>
</comment>
<name>A0ABR0VAY2_REHGL</name>
<dbReference type="Pfam" id="PF04564">
    <property type="entry name" value="U-box"/>
    <property type="match status" value="1"/>
</dbReference>
<dbReference type="Gene3D" id="3.30.40.10">
    <property type="entry name" value="Zinc/RING finger domain, C3HC4 (zinc finger)"/>
    <property type="match status" value="1"/>
</dbReference>
<dbReference type="InterPro" id="IPR016024">
    <property type="entry name" value="ARM-type_fold"/>
</dbReference>
<reference evidence="7 8" key="1">
    <citation type="journal article" date="2021" name="Comput. Struct. Biotechnol. J.">
        <title>De novo genome assembly of the potent medicinal plant Rehmannia glutinosa using nanopore technology.</title>
        <authorList>
            <person name="Ma L."/>
            <person name="Dong C."/>
            <person name="Song C."/>
            <person name="Wang X."/>
            <person name="Zheng X."/>
            <person name="Niu Y."/>
            <person name="Chen S."/>
            <person name="Feng W."/>
        </authorList>
    </citation>
    <scope>NUCLEOTIDE SEQUENCE [LARGE SCALE GENOMIC DNA]</scope>
    <source>
        <strain evidence="7">DH-2019</strain>
    </source>
</reference>
<dbReference type="InterPro" id="IPR003613">
    <property type="entry name" value="Ubox_domain"/>
</dbReference>
<evidence type="ECO:0000256" key="3">
    <source>
        <dbReference type="ARBA" id="ARBA00022679"/>
    </source>
</evidence>
<dbReference type="Pfam" id="PF25598">
    <property type="entry name" value="ARM_PUB"/>
    <property type="match status" value="1"/>
</dbReference>
<keyword evidence="3 5" id="KW-0808">Transferase</keyword>
<evidence type="ECO:0000259" key="6">
    <source>
        <dbReference type="PROSITE" id="PS51698"/>
    </source>
</evidence>
<dbReference type="PROSITE" id="PS51698">
    <property type="entry name" value="U_BOX"/>
    <property type="match status" value="1"/>
</dbReference>
<dbReference type="InterPro" id="IPR011989">
    <property type="entry name" value="ARM-like"/>
</dbReference>
<keyword evidence="8" id="KW-1185">Reference proteome</keyword>
<organism evidence="7 8">
    <name type="scientific">Rehmannia glutinosa</name>
    <name type="common">Chinese foxglove</name>
    <dbReference type="NCBI Taxonomy" id="99300"/>
    <lineage>
        <taxon>Eukaryota</taxon>
        <taxon>Viridiplantae</taxon>
        <taxon>Streptophyta</taxon>
        <taxon>Embryophyta</taxon>
        <taxon>Tracheophyta</taxon>
        <taxon>Spermatophyta</taxon>
        <taxon>Magnoliopsida</taxon>
        <taxon>eudicotyledons</taxon>
        <taxon>Gunneridae</taxon>
        <taxon>Pentapetalae</taxon>
        <taxon>asterids</taxon>
        <taxon>lamiids</taxon>
        <taxon>Lamiales</taxon>
        <taxon>Orobanchaceae</taxon>
        <taxon>Rehmannieae</taxon>
        <taxon>Rehmannia</taxon>
    </lineage>
</organism>
<dbReference type="SUPFAM" id="SSF57850">
    <property type="entry name" value="RING/U-box"/>
    <property type="match status" value="1"/>
</dbReference>
<dbReference type="Proteomes" id="UP001318860">
    <property type="component" value="Unassembled WGS sequence"/>
</dbReference>
<sequence length="407" mass="45647">MKDPVTAISGITYDRESIERWLFKSSTNNTICPVTKQPLPRDSDLTPNHTLRRLIQAWCSVNATNGVDRIPTPKPPLSKFHVINLIRDLYVPDLQMKTLQKLEALAAENERNRVFMVEAGLIKALVSFIVSCYENSEKKGVEEALSLFYLVNRTSIGQSTGILTENEKIIIESLIWVLDCFHGNVVVKTHAMCLMKVLIQKANPRLLERLNPEFFRIILSNLRPESGISQQGIVSLLHILLDTCPWGRNGVVLVELGAIFDLIELELRNRPPEKKTTELVLGILYHLCSCADGRAQLLNHTAGIAVVTRRILKVSSMADERAIFIIWLISKYCGTNGVLEEMVRVGTVAKLCMVMQANCGVHLKEKAKEILRTHSDVWKDSPCSEAATLTSSSDFLVFAVFHLAFNI</sequence>
<dbReference type="SUPFAM" id="SSF48371">
    <property type="entry name" value="ARM repeat"/>
    <property type="match status" value="1"/>
</dbReference>
<keyword evidence="4 5" id="KW-0833">Ubl conjugation pathway</keyword>
<evidence type="ECO:0000313" key="8">
    <source>
        <dbReference type="Proteomes" id="UP001318860"/>
    </source>
</evidence>